<dbReference type="Gene3D" id="2.60.40.10">
    <property type="entry name" value="Immunoglobulins"/>
    <property type="match status" value="1"/>
</dbReference>
<dbReference type="SMART" id="SM00409">
    <property type="entry name" value="IG"/>
    <property type="match status" value="1"/>
</dbReference>
<dbReference type="PANTHER" id="PTHR45938:SF11">
    <property type="entry name" value="WAP, KAZAL, IMMUNOGLOBULIN, KUNITZ AND NTR DOMAIN-CONTAINING PROTEIN 2-LIKE"/>
    <property type="match status" value="1"/>
</dbReference>
<protein>
    <recommendedName>
        <fullName evidence="10">BPTI/Kunitz inhibitor domain-containing protein</fullName>
    </recommendedName>
</protein>
<keyword evidence="4" id="KW-1015">Disulfide bond</keyword>
<dbReference type="Pfam" id="PF00014">
    <property type="entry name" value="Kunitz_BPTI"/>
    <property type="match status" value="1"/>
</dbReference>
<dbReference type="InterPro" id="IPR003599">
    <property type="entry name" value="Ig_sub"/>
</dbReference>
<dbReference type="STRING" id="126957.T1J3U9"/>
<proteinExistence type="predicted"/>
<dbReference type="InterPro" id="IPR007110">
    <property type="entry name" value="Ig-like_dom"/>
</dbReference>
<keyword evidence="9" id="KW-1185">Reference proteome</keyword>
<dbReference type="EnsemblMetazoa" id="SMAR008271-RA">
    <property type="protein sequence ID" value="SMAR008271-PA"/>
    <property type="gene ID" value="SMAR008271"/>
</dbReference>
<evidence type="ECO:0000256" key="5">
    <source>
        <dbReference type="SAM" id="SignalP"/>
    </source>
</evidence>
<dbReference type="SUPFAM" id="SSF57362">
    <property type="entry name" value="BPTI-like"/>
    <property type="match status" value="2"/>
</dbReference>
<evidence type="ECO:0008006" key="10">
    <source>
        <dbReference type="Google" id="ProtNLM"/>
    </source>
</evidence>
<evidence type="ECO:0000313" key="8">
    <source>
        <dbReference type="EnsemblMetazoa" id="SMAR008271-PA"/>
    </source>
</evidence>
<feature type="chain" id="PRO_5004590271" description="BPTI/Kunitz inhibitor domain-containing protein" evidence="5">
    <location>
        <begin position="17"/>
        <end position="639"/>
    </location>
</feature>
<evidence type="ECO:0000256" key="2">
    <source>
        <dbReference type="ARBA" id="ARBA00022525"/>
    </source>
</evidence>
<sequence>MKFLLTLLGLISLVQGDLEANNDFICKFGGKEYSLGEKIETPETACFVCTCHRNFAEPSASPPNSCAIIDCPWGYYSSKPHCTTQYMEGKCCPELRCSAPHPRTDASFLSRKRADESTDGYEITAKVESELTIYCTTDSTSDDLSQKEIEWKHQTSDGAEVTVANTTQTQIAFFPPGAWALYFPSLKASDEGLYTCHIPTTPVQTQTTRVIVRTGPRPPLVDPICYKPAFKNIENVPCSNVADNDLPWYYNTTTGDCAQHTEKSCKWGSENHFPSMSACWDHCLDDCYASSEPGPCDALIPKYYYSHQSDTCQAFTYGGCGGNLNKFDTVQECEDKYSAITCSYKSQTYNSGEVIEMPDECLSCTCNEKFNQGDKATHCKPLNCNIEEMDIKQEKGCLPIYEENKCCPVDWQCPPSLNTAYRQGGEETRPTTTDPHSQCHYGGQSYPLHFELLTGYKGGINCTCLTPPAFTCTVPSCPEPPSASDEMIRCNMVPNFLLTTVCPEYKCWNILEETDHVGQPRTIKEKEACGVNACVYAHECIVNYTKCHLEECVKECRECAVPMCQAWSKYVSPPNECPFCESLKTPEEACEMKPDFCPGDSRCEIFNPDKCRQGSCEPSCILPVIQPQLVVIEKTSDSD</sequence>
<dbReference type="PROSITE" id="PS00280">
    <property type="entry name" value="BPTI_KUNITZ_1"/>
    <property type="match status" value="1"/>
</dbReference>
<dbReference type="Proteomes" id="UP000014500">
    <property type="component" value="Unassembled WGS sequence"/>
</dbReference>
<comment type="subcellular location">
    <subcellularLocation>
        <location evidence="1">Secreted</location>
    </subcellularLocation>
</comment>
<dbReference type="HOGENOM" id="CLU_428525_0_0_1"/>
<name>T1J3U9_STRMM</name>
<dbReference type="InterPro" id="IPR020901">
    <property type="entry name" value="Prtase_inh_Kunz-CS"/>
</dbReference>
<dbReference type="PANTHER" id="PTHR45938">
    <property type="entry name" value="ACP24A4-RELATED"/>
    <property type="match status" value="1"/>
</dbReference>
<evidence type="ECO:0000256" key="4">
    <source>
        <dbReference type="ARBA" id="ARBA00023157"/>
    </source>
</evidence>
<dbReference type="PROSITE" id="PS50279">
    <property type="entry name" value="BPTI_KUNITZ_2"/>
    <property type="match status" value="2"/>
</dbReference>
<dbReference type="PROSITE" id="PS50835">
    <property type="entry name" value="IG_LIKE"/>
    <property type="match status" value="1"/>
</dbReference>
<feature type="domain" description="BPTI/Kunitz inhibitor" evidence="6">
    <location>
        <begin position="225"/>
        <end position="283"/>
    </location>
</feature>
<feature type="signal peptide" evidence="5">
    <location>
        <begin position="1"/>
        <end position="16"/>
    </location>
</feature>
<dbReference type="CDD" id="cd00109">
    <property type="entry name" value="Kunitz-type"/>
    <property type="match status" value="1"/>
</dbReference>
<dbReference type="GO" id="GO:0050431">
    <property type="term" value="F:transforming growth factor beta binding"/>
    <property type="evidence" value="ECO:0007669"/>
    <property type="project" value="TreeGrafter"/>
</dbReference>
<dbReference type="InterPro" id="IPR013783">
    <property type="entry name" value="Ig-like_fold"/>
</dbReference>
<evidence type="ECO:0000313" key="9">
    <source>
        <dbReference type="Proteomes" id="UP000014500"/>
    </source>
</evidence>
<dbReference type="GO" id="GO:0005615">
    <property type="term" value="C:extracellular space"/>
    <property type="evidence" value="ECO:0007669"/>
    <property type="project" value="TreeGrafter"/>
</dbReference>
<accession>T1J3U9</accession>
<dbReference type="PRINTS" id="PR00759">
    <property type="entry name" value="BASICPTASE"/>
</dbReference>
<evidence type="ECO:0000256" key="3">
    <source>
        <dbReference type="ARBA" id="ARBA00022729"/>
    </source>
</evidence>
<evidence type="ECO:0000259" key="6">
    <source>
        <dbReference type="PROSITE" id="PS50279"/>
    </source>
</evidence>
<keyword evidence="3 5" id="KW-0732">Signal</keyword>
<dbReference type="Gene3D" id="4.10.410.10">
    <property type="entry name" value="Pancreatic trypsin inhibitor Kunitz domain"/>
    <property type="match status" value="2"/>
</dbReference>
<dbReference type="InterPro" id="IPR036179">
    <property type="entry name" value="Ig-like_dom_sf"/>
</dbReference>
<feature type="domain" description="BPTI/Kunitz inhibitor" evidence="6">
    <location>
        <begin position="287"/>
        <end position="337"/>
    </location>
</feature>
<dbReference type="eggNOG" id="KOG4295">
    <property type="taxonomic scope" value="Eukaryota"/>
</dbReference>
<reference evidence="9" key="1">
    <citation type="submission" date="2011-05" db="EMBL/GenBank/DDBJ databases">
        <authorList>
            <person name="Richards S.R."/>
            <person name="Qu J."/>
            <person name="Jiang H."/>
            <person name="Jhangiani S.N."/>
            <person name="Agravi P."/>
            <person name="Goodspeed R."/>
            <person name="Gross S."/>
            <person name="Mandapat C."/>
            <person name="Jackson L."/>
            <person name="Mathew T."/>
            <person name="Pu L."/>
            <person name="Thornton R."/>
            <person name="Saada N."/>
            <person name="Wilczek-Boney K.B."/>
            <person name="Lee S."/>
            <person name="Kovar C."/>
            <person name="Wu Y."/>
            <person name="Scherer S.E."/>
            <person name="Worley K.C."/>
            <person name="Muzny D.M."/>
            <person name="Gibbs R."/>
        </authorList>
    </citation>
    <scope>NUCLEOTIDE SEQUENCE</scope>
    <source>
        <strain evidence="9">Brora</strain>
    </source>
</reference>
<dbReference type="AlphaFoldDB" id="T1J3U9"/>
<dbReference type="GO" id="GO:0004867">
    <property type="term" value="F:serine-type endopeptidase inhibitor activity"/>
    <property type="evidence" value="ECO:0007669"/>
    <property type="project" value="InterPro"/>
</dbReference>
<feature type="domain" description="Ig-like" evidence="7">
    <location>
        <begin position="102"/>
        <end position="212"/>
    </location>
</feature>
<reference evidence="8" key="2">
    <citation type="submission" date="2015-02" db="UniProtKB">
        <authorList>
            <consortium name="EnsemblMetazoa"/>
        </authorList>
    </citation>
    <scope>IDENTIFICATION</scope>
</reference>
<dbReference type="SUPFAM" id="SSF48726">
    <property type="entry name" value="Immunoglobulin"/>
    <property type="match status" value="1"/>
</dbReference>
<keyword evidence="2" id="KW-0964">Secreted</keyword>
<dbReference type="EMBL" id="JH431832">
    <property type="status" value="NOT_ANNOTATED_CDS"/>
    <property type="molecule type" value="Genomic_DNA"/>
</dbReference>
<dbReference type="GO" id="GO:0048019">
    <property type="term" value="F:receptor antagonist activity"/>
    <property type="evidence" value="ECO:0007669"/>
    <property type="project" value="TreeGrafter"/>
</dbReference>
<dbReference type="SMART" id="SM00131">
    <property type="entry name" value="KU"/>
    <property type="match status" value="2"/>
</dbReference>
<dbReference type="PhylomeDB" id="T1J3U9"/>
<dbReference type="InterPro" id="IPR002223">
    <property type="entry name" value="Kunitz_BPTI"/>
</dbReference>
<dbReference type="InterPro" id="IPR036880">
    <property type="entry name" value="Kunitz_BPTI_sf"/>
</dbReference>
<evidence type="ECO:0000256" key="1">
    <source>
        <dbReference type="ARBA" id="ARBA00004613"/>
    </source>
</evidence>
<organism evidence="8 9">
    <name type="scientific">Strigamia maritima</name>
    <name type="common">European centipede</name>
    <name type="synonym">Geophilus maritimus</name>
    <dbReference type="NCBI Taxonomy" id="126957"/>
    <lineage>
        <taxon>Eukaryota</taxon>
        <taxon>Metazoa</taxon>
        <taxon>Ecdysozoa</taxon>
        <taxon>Arthropoda</taxon>
        <taxon>Myriapoda</taxon>
        <taxon>Chilopoda</taxon>
        <taxon>Pleurostigmophora</taxon>
        <taxon>Geophilomorpha</taxon>
        <taxon>Linotaeniidae</taxon>
        <taxon>Strigamia</taxon>
    </lineage>
</organism>
<evidence type="ECO:0000259" key="7">
    <source>
        <dbReference type="PROSITE" id="PS50835"/>
    </source>
</evidence>